<evidence type="ECO:0000313" key="4">
    <source>
        <dbReference type="Proteomes" id="UP000250079"/>
    </source>
</evidence>
<organism evidence="3 4">
    <name type="scientific">Granulosicoccus antarcticus IMCC3135</name>
    <dbReference type="NCBI Taxonomy" id="1192854"/>
    <lineage>
        <taxon>Bacteria</taxon>
        <taxon>Pseudomonadati</taxon>
        <taxon>Pseudomonadota</taxon>
        <taxon>Gammaproteobacteria</taxon>
        <taxon>Chromatiales</taxon>
        <taxon>Granulosicoccaceae</taxon>
        <taxon>Granulosicoccus</taxon>
    </lineage>
</organism>
<gene>
    <name evidence="3" type="ORF">IMCC3135_28120</name>
</gene>
<dbReference type="OrthoDB" id="9776116at2"/>
<dbReference type="RefSeq" id="WP_088920566.1">
    <property type="nucleotide sequence ID" value="NZ_CP018632.1"/>
</dbReference>
<protein>
    <recommendedName>
        <fullName evidence="2">DUF58 domain-containing protein</fullName>
    </recommendedName>
</protein>
<sequence>MKPIAQPNDYGVVASVHELVRARPDRAVTGFAPGGKVSTHQFGTNHSVFRGRGMEFDESRLYQPGDDNRSIDWRVTARTGKVHTKLYREERERPVYVLIDCRRMMQFGSRVRFKSVLAAHMASMLCWVGIDDGDRVGGFLLTPTGLKSFPASRSRSSMLAFLHAISDATQIVESSGNSTQAEENSEPSLAHALVRLRKACLPGTLAFVITDFSDFDAAAETELKRLSVRAHVTNLLVYDPLDAKLPTQGDYRVSDGNQVLSLEQLNITQSEAHEMAFATRKERVAQLSRQRSMAFLSVSTADKPESVLHPHRKHARRAHTLGASS</sequence>
<evidence type="ECO:0000256" key="1">
    <source>
        <dbReference type="SAM" id="MobiDB-lite"/>
    </source>
</evidence>
<proteinExistence type="predicted"/>
<keyword evidence="4" id="KW-1185">Reference proteome</keyword>
<feature type="compositionally biased region" description="Basic residues" evidence="1">
    <location>
        <begin position="309"/>
        <end position="319"/>
    </location>
</feature>
<dbReference type="PANTHER" id="PTHR33608:SF12">
    <property type="entry name" value="DUF58 DOMAIN-CONTAINING PROTEIN"/>
    <property type="match status" value="1"/>
</dbReference>
<dbReference type="Proteomes" id="UP000250079">
    <property type="component" value="Chromosome"/>
</dbReference>
<dbReference type="EMBL" id="CP018632">
    <property type="protein sequence ID" value="ASJ75676.1"/>
    <property type="molecule type" value="Genomic_DNA"/>
</dbReference>
<evidence type="ECO:0000259" key="2">
    <source>
        <dbReference type="Pfam" id="PF01882"/>
    </source>
</evidence>
<accession>A0A2Z2NW41</accession>
<reference evidence="3 4" key="1">
    <citation type="submission" date="2016-12" db="EMBL/GenBank/DDBJ databases">
        <authorList>
            <person name="Song W.-J."/>
            <person name="Kurnit D.M."/>
        </authorList>
    </citation>
    <scope>NUCLEOTIDE SEQUENCE [LARGE SCALE GENOMIC DNA]</scope>
    <source>
        <strain evidence="3 4">IMCC3135</strain>
    </source>
</reference>
<evidence type="ECO:0000313" key="3">
    <source>
        <dbReference type="EMBL" id="ASJ75676.1"/>
    </source>
</evidence>
<dbReference type="AlphaFoldDB" id="A0A2Z2NW41"/>
<dbReference type="InterPro" id="IPR002881">
    <property type="entry name" value="DUF58"/>
</dbReference>
<feature type="region of interest" description="Disordered" evidence="1">
    <location>
        <begin position="304"/>
        <end position="325"/>
    </location>
</feature>
<dbReference type="KEGG" id="gai:IMCC3135_28120"/>
<feature type="domain" description="DUF58" evidence="2">
    <location>
        <begin position="58"/>
        <end position="279"/>
    </location>
</feature>
<dbReference type="PANTHER" id="PTHR33608">
    <property type="entry name" value="BLL2464 PROTEIN"/>
    <property type="match status" value="1"/>
</dbReference>
<dbReference type="Pfam" id="PF01882">
    <property type="entry name" value="DUF58"/>
    <property type="match status" value="1"/>
</dbReference>
<name>A0A2Z2NW41_9GAMM</name>